<gene>
    <name evidence="2" type="ORF">CSUB01_06387</name>
</gene>
<reference evidence="3" key="1">
    <citation type="journal article" date="2014" name="Genome Announc.">
        <title>Draft genome sequence of Colletotrichum sublineola, a destructive pathogen of cultivated sorghum.</title>
        <authorList>
            <person name="Baroncelli R."/>
            <person name="Sanz-Martin J.M."/>
            <person name="Rech G.E."/>
            <person name="Sukno S.A."/>
            <person name="Thon M.R."/>
        </authorList>
    </citation>
    <scope>NUCLEOTIDE SEQUENCE [LARGE SCALE GENOMIC DNA]</scope>
    <source>
        <strain evidence="3">TX430BB</strain>
    </source>
</reference>
<name>A0A066X760_COLSU</name>
<dbReference type="HOGENOM" id="CLU_1107055_0_0_1"/>
<accession>A0A066X760</accession>
<evidence type="ECO:0000313" key="3">
    <source>
        <dbReference type="Proteomes" id="UP000027238"/>
    </source>
</evidence>
<dbReference type="EMBL" id="JMSE01001216">
    <property type="protein sequence ID" value="KDN63509.1"/>
    <property type="molecule type" value="Genomic_DNA"/>
</dbReference>
<keyword evidence="3" id="KW-1185">Reference proteome</keyword>
<comment type="caution">
    <text evidence="2">The sequence shown here is derived from an EMBL/GenBank/DDBJ whole genome shotgun (WGS) entry which is preliminary data.</text>
</comment>
<dbReference type="Proteomes" id="UP000027238">
    <property type="component" value="Unassembled WGS sequence"/>
</dbReference>
<feature type="region of interest" description="Disordered" evidence="1">
    <location>
        <begin position="113"/>
        <end position="132"/>
    </location>
</feature>
<sequence length="251" mass="27618">MIFVSVQGPHMPYSPFFFRVRVYTASWRSEIAGGPNSPKGGDAEPQVRWPPESWPAWPPDAQKYGFPGFRGDARQNVCELTNNRSNARAALSHAGTVAGRGLNFTSTYSEAAASESESPTVHRVSAPPTGTLAEAGTKHRRIVVGSIPRPEAKFSGQCALLMEPEVLCPSKVFVVPGFMYDRCDIPSIHKSHVPPCASLQKKRELKHRVQPRIQESTCTELMFTVRVGLLSDTPSVAPFGWYRKPVSPLED</sequence>
<protein>
    <submittedName>
        <fullName evidence="2">Uncharacterized protein</fullName>
    </submittedName>
</protein>
<evidence type="ECO:0000256" key="1">
    <source>
        <dbReference type="SAM" id="MobiDB-lite"/>
    </source>
</evidence>
<proteinExistence type="predicted"/>
<organism evidence="2 3">
    <name type="scientific">Colletotrichum sublineola</name>
    <name type="common">Sorghum anthracnose fungus</name>
    <dbReference type="NCBI Taxonomy" id="1173701"/>
    <lineage>
        <taxon>Eukaryota</taxon>
        <taxon>Fungi</taxon>
        <taxon>Dikarya</taxon>
        <taxon>Ascomycota</taxon>
        <taxon>Pezizomycotina</taxon>
        <taxon>Sordariomycetes</taxon>
        <taxon>Hypocreomycetidae</taxon>
        <taxon>Glomerellales</taxon>
        <taxon>Glomerellaceae</taxon>
        <taxon>Colletotrichum</taxon>
        <taxon>Colletotrichum graminicola species complex</taxon>
    </lineage>
</organism>
<dbReference type="AlphaFoldDB" id="A0A066X760"/>
<evidence type="ECO:0000313" key="2">
    <source>
        <dbReference type="EMBL" id="KDN63509.1"/>
    </source>
</evidence>